<accession>A0A0R3U5R1</accession>
<dbReference type="Proteomes" id="UP000267029">
    <property type="component" value="Unassembled WGS sequence"/>
</dbReference>
<keyword evidence="1" id="KW-0472">Membrane</keyword>
<sequence>MLDLDDPEGPIKSKMALGVWTIGFAGSLVLAFFYCPTDWNGPACTTGRYMAAFFVLPIVVALAAIYAYVAYLEHIQSKVRKWGPGGSPPKYLKDAQVVASALSIVENATLACSGSHYVTTWTLHNRLEELNQDKRTVNTCSYHIHRRTDSPVTGLVNAIAARTDDQSLRPERFLSMACERASARRDASAAVALARCLATAVFVTGCLRGSVLGVKSKELLRRELSYSFRRMKALASNWGFGLPRRHKKGDDMGNLGSAVPSKTQLHLGSYAPFCLMIPRHR</sequence>
<dbReference type="EMBL" id="UXSR01000312">
    <property type="protein sequence ID" value="VDD76070.1"/>
    <property type="molecule type" value="Genomic_DNA"/>
</dbReference>
<protein>
    <submittedName>
        <fullName evidence="2">Uncharacterized protein</fullName>
    </submittedName>
</protein>
<reference evidence="2 3" key="1">
    <citation type="submission" date="2018-10" db="EMBL/GenBank/DDBJ databases">
        <authorList>
            <consortium name="Pathogen Informatics"/>
        </authorList>
    </citation>
    <scope>NUCLEOTIDE SEQUENCE [LARGE SCALE GENOMIC DNA]</scope>
</reference>
<keyword evidence="3" id="KW-1185">Reference proteome</keyword>
<gene>
    <name evidence="2" type="ORF">MCOS_LOCUS2073</name>
</gene>
<evidence type="ECO:0000313" key="3">
    <source>
        <dbReference type="Proteomes" id="UP000267029"/>
    </source>
</evidence>
<keyword evidence="1" id="KW-0812">Transmembrane</keyword>
<feature type="transmembrane region" description="Helical" evidence="1">
    <location>
        <begin position="49"/>
        <end position="71"/>
    </location>
</feature>
<dbReference type="AlphaFoldDB" id="A0A0R3U5R1"/>
<organism evidence="2 3">
    <name type="scientific">Mesocestoides corti</name>
    <name type="common">Flatworm</name>
    <dbReference type="NCBI Taxonomy" id="53468"/>
    <lineage>
        <taxon>Eukaryota</taxon>
        <taxon>Metazoa</taxon>
        <taxon>Spiralia</taxon>
        <taxon>Lophotrochozoa</taxon>
        <taxon>Platyhelminthes</taxon>
        <taxon>Cestoda</taxon>
        <taxon>Eucestoda</taxon>
        <taxon>Cyclophyllidea</taxon>
        <taxon>Mesocestoididae</taxon>
        <taxon>Mesocestoides</taxon>
    </lineage>
</organism>
<name>A0A0R3U5R1_MESCO</name>
<proteinExistence type="predicted"/>
<evidence type="ECO:0000313" key="2">
    <source>
        <dbReference type="EMBL" id="VDD76070.1"/>
    </source>
</evidence>
<evidence type="ECO:0000256" key="1">
    <source>
        <dbReference type="SAM" id="Phobius"/>
    </source>
</evidence>
<feature type="transmembrane region" description="Helical" evidence="1">
    <location>
        <begin position="15"/>
        <end position="34"/>
    </location>
</feature>
<keyword evidence="1" id="KW-1133">Transmembrane helix</keyword>